<reference evidence="1" key="1">
    <citation type="submission" date="2014-09" db="EMBL/GenBank/DDBJ databases">
        <authorList>
            <person name="Magalhaes I.L.F."/>
            <person name="Oliveira U."/>
            <person name="Santos F.R."/>
            <person name="Vidigal T.H.D.A."/>
            <person name="Brescovit A.D."/>
            <person name="Santos A.J."/>
        </authorList>
    </citation>
    <scope>NUCLEOTIDE SEQUENCE</scope>
    <source>
        <tissue evidence="1">Shoot tissue taken approximately 20 cm above the soil surface</tissue>
    </source>
</reference>
<name>A0A0A8Y0S5_ARUDO</name>
<protein>
    <submittedName>
        <fullName evidence="1">Uncharacterized protein</fullName>
    </submittedName>
</protein>
<proteinExistence type="predicted"/>
<dbReference type="AlphaFoldDB" id="A0A0A8Y0S5"/>
<organism evidence="1">
    <name type="scientific">Arundo donax</name>
    <name type="common">Giant reed</name>
    <name type="synonym">Donax arundinaceus</name>
    <dbReference type="NCBI Taxonomy" id="35708"/>
    <lineage>
        <taxon>Eukaryota</taxon>
        <taxon>Viridiplantae</taxon>
        <taxon>Streptophyta</taxon>
        <taxon>Embryophyta</taxon>
        <taxon>Tracheophyta</taxon>
        <taxon>Spermatophyta</taxon>
        <taxon>Magnoliopsida</taxon>
        <taxon>Liliopsida</taxon>
        <taxon>Poales</taxon>
        <taxon>Poaceae</taxon>
        <taxon>PACMAD clade</taxon>
        <taxon>Arundinoideae</taxon>
        <taxon>Arundineae</taxon>
        <taxon>Arundo</taxon>
    </lineage>
</organism>
<evidence type="ECO:0000313" key="1">
    <source>
        <dbReference type="EMBL" id="JAD19879.1"/>
    </source>
</evidence>
<reference evidence="1" key="2">
    <citation type="journal article" date="2015" name="Data Brief">
        <title>Shoot transcriptome of the giant reed, Arundo donax.</title>
        <authorList>
            <person name="Barrero R.A."/>
            <person name="Guerrero F.D."/>
            <person name="Moolhuijzen P."/>
            <person name="Goolsby J.A."/>
            <person name="Tidwell J."/>
            <person name="Bellgard S.E."/>
            <person name="Bellgard M.I."/>
        </authorList>
    </citation>
    <scope>NUCLEOTIDE SEQUENCE</scope>
    <source>
        <tissue evidence="1">Shoot tissue taken approximately 20 cm above the soil surface</tissue>
    </source>
</reference>
<dbReference type="EMBL" id="GBRH01278016">
    <property type="protein sequence ID" value="JAD19879.1"/>
    <property type="molecule type" value="Transcribed_RNA"/>
</dbReference>
<sequence>MTTSRSSWSGERSTVENSILSISSLSNLFLCFTFQ</sequence>
<accession>A0A0A8Y0S5</accession>